<dbReference type="PANTHER" id="PTHR33607:SF2">
    <property type="entry name" value="ENDONUCLEASE-1"/>
    <property type="match status" value="1"/>
</dbReference>
<evidence type="ECO:0000313" key="3">
    <source>
        <dbReference type="EMBL" id="MCL7047141.1"/>
    </source>
</evidence>
<dbReference type="InterPro" id="IPR044925">
    <property type="entry name" value="His-Me_finger_sf"/>
</dbReference>
<dbReference type="Proteomes" id="UP001177140">
    <property type="component" value="Unassembled WGS sequence"/>
</dbReference>
<dbReference type="InterPro" id="IPR007346">
    <property type="entry name" value="Endonuclease-I"/>
</dbReference>
<keyword evidence="4" id="KW-1185">Reference proteome</keyword>
<comment type="caution">
    <text evidence="3">The sequence shown here is derived from an EMBL/GenBank/DDBJ whole genome shotgun (WGS) entry which is preliminary data.</text>
</comment>
<organism evidence="3 4">
    <name type="scientific">Papaver nudicaule</name>
    <name type="common">Iceland poppy</name>
    <dbReference type="NCBI Taxonomy" id="74823"/>
    <lineage>
        <taxon>Eukaryota</taxon>
        <taxon>Viridiplantae</taxon>
        <taxon>Streptophyta</taxon>
        <taxon>Embryophyta</taxon>
        <taxon>Tracheophyta</taxon>
        <taxon>Spermatophyta</taxon>
        <taxon>Magnoliopsida</taxon>
        <taxon>Ranunculales</taxon>
        <taxon>Papaveraceae</taxon>
        <taxon>Papaveroideae</taxon>
        <taxon>Papaver</taxon>
    </lineage>
</organism>
<dbReference type="SUPFAM" id="SSF54060">
    <property type="entry name" value="His-Me finger endonucleases"/>
    <property type="match status" value="1"/>
</dbReference>
<evidence type="ECO:0000256" key="1">
    <source>
        <dbReference type="ARBA" id="ARBA00022722"/>
    </source>
</evidence>
<evidence type="ECO:0000313" key="4">
    <source>
        <dbReference type="Proteomes" id="UP001177140"/>
    </source>
</evidence>
<gene>
    <name evidence="3" type="ORF">MKW94_016536</name>
</gene>
<accession>A0AA41VTE9</accession>
<dbReference type="GO" id="GO:0016787">
    <property type="term" value="F:hydrolase activity"/>
    <property type="evidence" value="ECO:0007669"/>
    <property type="project" value="UniProtKB-KW"/>
</dbReference>
<feature type="non-terminal residue" evidence="3">
    <location>
        <position position="1"/>
    </location>
</feature>
<dbReference type="AlphaFoldDB" id="A0AA41VTE9"/>
<reference evidence="3" key="1">
    <citation type="submission" date="2022-03" db="EMBL/GenBank/DDBJ databases">
        <title>A functionally conserved STORR gene fusion in Papaver species that diverged 16.8 million years ago.</title>
        <authorList>
            <person name="Catania T."/>
        </authorList>
    </citation>
    <scope>NUCLEOTIDE SEQUENCE</scope>
    <source>
        <strain evidence="3">S-191538</strain>
    </source>
</reference>
<protein>
    <submittedName>
        <fullName evidence="3">Uncharacterized protein</fullName>
    </submittedName>
</protein>
<keyword evidence="1" id="KW-0540">Nuclease</keyword>
<dbReference type="PANTHER" id="PTHR33607">
    <property type="entry name" value="ENDONUCLEASE-1"/>
    <property type="match status" value="1"/>
</dbReference>
<dbReference type="EMBL" id="JAJJMA010289817">
    <property type="protein sequence ID" value="MCL7047141.1"/>
    <property type="molecule type" value="Genomic_DNA"/>
</dbReference>
<sequence>NKEMGLLSTLLKWNELDPPSREEQLRNHRVCRFYQHNRNPFVDHPEYANLIWKQGPQRHHKDNHSVDAWINEFHYNNKGKDNNEFVEIVVGPSTNASELKVALYNGANGKMYRLISLVDNSKFTVARDRSGFFIYTAWLELQNGPGDAIALISVGKRSQHQVVEFISYSGTVKAADGPAVGLKSIDIGLQETDDSSEFDSLGVIEKR</sequence>
<dbReference type="Pfam" id="PF04231">
    <property type="entry name" value="Endonuclease_1"/>
    <property type="match status" value="1"/>
</dbReference>
<evidence type="ECO:0000256" key="2">
    <source>
        <dbReference type="ARBA" id="ARBA00022801"/>
    </source>
</evidence>
<keyword evidence="2" id="KW-0378">Hydrolase</keyword>
<proteinExistence type="predicted"/>
<dbReference type="GO" id="GO:0004518">
    <property type="term" value="F:nuclease activity"/>
    <property type="evidence" value="ECO:0007669"/>
    <property type="project" value="UniProtKB-KW"/>
</dbReference>
<name>A0AA41VTE9_PAPNU</name>